<evidence type="ECO:0000313" key="1">
    <source>
        <dbReference type="EMBL" id="CAL2104477.1"/>
    </source>
</evidence>
<name>A0ABP1F7U4_9FLAO</name>
<gene>
    <name evidence="1" type="ORF">T190423A01A_80014</name>
</gene>
<reference evidence="1 2" key="1">
    <citation type="submission" date="2024-05" db="EMBL/GenBank/DDBJ databases">
        <authorList>
            <person name="Duchaud E."/>
        </authorList>
    </citation>
    <scope>NUCLEOTIDE SEQUENCE [LARGE SCALE GENOMIC DNA]</scope>
    <source>
        <strain evidence="1">Ena-SAMPLE-TAB-13-05-2024-13:56:06:370-140308</strain>
    </source>
</reference>
<dbReference type="EMBL" id="CAXJIO010000017">
    <property type="protein sequence ID" value="CAL2104477.1"/>
    <property type="molecule type" value="Genomic_DNA"/>
</dbReference>
<accession>A0ABP1F7U4</accession>
<organism evidence="1 2">
    <name type="scientific">Tenacibaculum polynesiense</name>
    <dbReference type="NCBI Taxonomy" id="3137857"/>
    <lineage>
        <taxon>Bacteria</taxon>
        <taxon>Pseudomonadati</taxon>
        <taxon>Bacteroidota</taxon>
        <taxon>Flavobacteriia</taxon>
        <taxon>Flavobacteriales</taxon>
        <taxon>Flavobacteriaceae</taxon>
        <taxon>Tenacibaculum</taxon>
    </lineage>
</organism>
<evidence type="ECO:0000313" key="2">
    <source>
        <dbReference type="Proteomes" id="UP001497527"/>
    </source>
</evidence>
<dbReference type="Proteomes" id="UP001497527">
    <property type="component" value="Unassembled WGS sequence"/>
</dbReference>
<keyword evidence="2" id="KW-1185">Reference proteome</keyword>
<protein>
    <submittedName>
        <fullName evidence="1">Uncharacterized protein</fullName>
    </submittedName>
</protein>
<comment type="caution">
    <text evidence="1">The sequence shown here is derived from an EMBL/GenBank/DDBJ whole genome shotgun (WGS) entry which is preliminary data.</text>
</comment>
<sequence>MGISLENKGTGAIDNMKREEALKTLNQFGSTKALTLLAEMVKKPGASEKFVKHAPMLKKFI</sequence>
<dbReference type="RefSeq" id="WP_348718936.1">
    <property type="nucleotide sequence ID" value="NZ_CAXJIO010000017.1"/>
</dbReference>
<proteinExistence type="predicted"/>